<dbReference type="InterPro" id="IPR028098">
    <property type="entry name" value="Glyco_trans_4-like_N"/>
</dbReference>
<evidence type="ECO:0000259" key="1">
    <source>
        <dbReference type="Pfam" id="PF13477"/>
    </source>
</evidence>
<dbReference type="AlphaFoldDB" id="A0A1W2GFA9"/>
<keyword evidence="3" id="KW-1185">Reference proteome</keyword>
<evidence type="ECO:0000313" key="2">
    <source>
        <dbReference type="EMBL" id="SMD35281.1"/>
    </source>
</evidence>
<dbReference type="Proteomes" id="UP000192472">
    <property type="component" value="Unassembled WGS sequence"/>
</dbReference>
<dbReference type="CDD" id="cd03808">
    <property type="entry name" value="GT4_CapM-like"/>
    <property type="match status" value="1"/>
</dbReference>
<keyword evidence="2" id="KW-0808">Transferase</keyword>
<evidence type="ECO:0000313" key="3">
    <source>
        <dbReference type="Proteomes" id="UP000192472"/>
    </source>
</evidence>
<dbReference type="GO" id="GO:0016757">
    <property type="term" value="F:glycosyltransferase activity"/>
    <property type="evidence" value="ECO:0007669"/>
    <property type="project" value="TreeGrafter"/>
</dbReference>
<reference evidence="2 3" key="1">
    <citation type="submission" date="2017-04" db="EMBL/GenBank/DDBJ databases">
        <authorList>
            <person name="Afonso C.L."/>
            <person name="Miller P.J."/>
            <person name="Scott M.A."/>
            <person name="Spackman E."/>
            <person name="Goraichik I."/>
            <person name="Dimitrov K.M."/>
            <person name="Suarez D.L."/>
            <person name="Swayne D.E."/>
        </authorList>
    </citation>
    <scope>NUCLEOTIDE SEQUENCE [LARGE SCALE GENOMIC DNA]</scope>
    <source>
        <strain evidence="2 3">DSM 26133</strain>
    </source>
</reference>
<sequence length="372" mass="41410">MKIAITINTSWNIYNFRMGLIRELLKLGHTVVTIAPQDDYSKKLEEEGCHFVSISMDNTGSNPFRDYSLFKQLKAVYQQQKPDIAFHYTVKPNIYGTLAAKSLGIPVINNVSGLGTVFLSRSISSWIAKKLYQHAFAKADLVFFQNADDQEAFLSQIDLPKLNMDLLPGSGINLTAFTKTAPITGGKVFLMISRLIIDKGVLEYLEAAETTLKKYPDAKFQLLGKLDPDHARGIPEEIIAKAHDNGFVEYLGETDNVKPYIEAASCIVLPSYREGTPRTLLEAAAMGRPVITTNVAGCKEVVSDQVTGLLCKDRNAADLSDKMNMICDMVEEELSEMGKKGRQLIESKFDEQIVINQYLKHLSNIMNQLSTV</sequence>
<dbReference type="RefSeq" id="WP_084373079.1">
    <property type="nucleotide sequence ID" value="NZ_FWYF01000002.1"/>
</dbReference>
<organism evidence="2 3">
    <name type="scientific">Reichenbachiella faecimaris</name>
    <dbReference type="NCBI Taxonomy" id="692418"/>
    <lineage>
        <taxon>Bacteria</taxon>
        <taxon>Pseudomonadati</taxon>
        <taxon>Bacteroidota</taxon>
        <taxon>Cytophagia</taxon>
        <taxon>Cytophagales</taxon>
        <taxon>Reichenbachiellaceae</taxon>
        <taxon>Reichenbachiella</taxon>
    </lineage>
</organism>
<dbReference type="PANTHER" id="PTHR12526">
    <property type="entry name" value="GLYCOSYLTRANSFERASE"/>
    <property type="match status" value="1"/>
</dbReference>
<feature type="domain" description="Glycosyltransferase subfamily 4-like N-terminal" evidence="1">
    <location>
        <begin position="2"/>
        <end position="146"/>
    </location>
</feature>
<accession>A0A1W2GFA9</accession>
<dbReference type="PANTHER" id="PTHR12526:SF638">
    <property type="entry name" value="SPORE COAT PROTEIN SA"/>
    <property type="match status" value="1"/>
</dbReference>
<dbReference type="SUPFAM" id="SSF53756">
    <property type="entry name" value="UDP-Glycosyltransferase/glycogen phosphorylase"/>
    <property type="match status" value="1"/>
</dbReference>
<proteinExistence type="predicted"/>
<dbReference type="OrthoDB" id="9790710at2"/>
<name>A0A1W2GFA9_REIFA</name>
<gene>
    <name evidence="2" type="ORF">SAMN04488029_2433</name>
</gene>
<dbReference type="Gene3D" id="3.40.50.2000">
    <property type="entry name" value="Glycogen Phosphorylase B"/>
    <property type="match status" value="2"/>
</dbReference>
<dbReference type="EMBL" id="FWYF01000002">
    <property type="protein sequence ID" value="SMD35281.1"/>
    <property type="molecule type" value="Genomic_DNA"/>
</dbReference>
<dbReference type="STRING" id="692418.SAMN04488029_2433"/>
<dbReference type="Pfam" id="PF13477">
    <property type="entry name" value="Glyco_trans_4_2"/>
    <property type="match status" value="1"/>
</dbReference>
<dbReference type="Pfam" id="PF13692">
    <property type="entry name" value="Glyco_trans_1_4"/>
    <property type="match status" value="1"/>
</dbReference>
<protein>
    <submittedName>
        <fullName evidence="2">Glycosyltransferase involved in cell wall bisynthesis</fullName>
    </submittedName>
</protein>